<dbReference type="PROSITE" id="PS50888">
    <property type="entry name" value="BHLH"/>
    <property type="match status" value="1"/>
</dbReference>
<name>A0A540ND53_MALBA</name>
<evidence type="ECO:0000256" key="1">
    <source>
        <dbReference type="ARBA" id="ARBA00004123"/>
    </source>
</evidence>
<keyword evidence="8" id="KW-1185">Reference proteome</keyword>
<feature type="region of interest" description="Disordered" evidence="5">
    <location>
        <begin position="252"/>
        <end position="277"/>
    </location>
</feature>
<dbReference type="InterPro" id="IPR045896">
    <property type="entry name" value="MYC1-like_bHLH"/>
</dbReference>
<feature type="domain" description="BHLH" evidence="6">
    <location>
        <begin position="304"/>
        <end position="353"/>
    </location>
</feature>
<sequence length="513" mass="57028">MYQDTVCCNFDPNSIPESAAESLLDLNPLSPPPPPPPQQPQVLMPCSDTHHHNNTTSSSGFGVEENITLSIEELTYHHHHHQNHHSSMDIELQNELGLNVDNPYNNTSDHYNNINNSHLVSFEHPTNWDNNIHGVHDQMQQQFPDGSTTATSTPYPQPPDLLNLFSLPRCSPSSLLQNPSITFTNPIPKTSNFPSSLGSLGDLPSAVDTPQGTASSVLYDPIFHLNLPPQPPLFRELLQSLPHGYTLPGSGNGSLFSSGGDEREGSGGGVLYDPDADESLGRQFDSGVLEFSREMAFNGRGRDVKGTKHFATERQRRQQLNGKYDILKTLVPNPTKNDRASILGDAIDYINELLRSVDELKLLVEKKRRGRERSKRRKTEQDGGSAGDDENCNVKPLGEHHDQSYSNGSLRSSWLQRKSKDTEVDVRIIDDEVTIKLVQRKKINLLLFVSRILDELQLDLHHVAGGHIGNSYSFLFNTKMYEGSRLYASAIAGKLIEVLDIQYEAAVPPTSSY</sequence>
<dbReference type="GO" id="GO:0048658">
    <property type="term" value="P:anther wall tapetum development"/>
    <property type="evidence" value="ECO:0007669"/>
    <property type="project" value="InterPro"/>
</dbReference>
<dbReference type="Pfam" id="PF00010">
    <property type="entry name" value="HLH"/>
    <property type="match status" value="1"/>
</dbReference>
<dbReference type="InterPro" id="IPR036638">
    <property type="entry name" value="HLH_DNA-bd_sf"/>
</dbReference>
<dbReference type="Proteomes" id="UP000315295">
    <property type="component" value="Unassembled WGS sequence"/>
</dbReference>
<evidence type="ECO:0000259" key="6">
    <source>
        <dbReference type="PROSITE" id="PS50888"/>
    </source>
</evidence>
<dbReference type="SUPFAM" id="SSF47459">
    <property type="entry name" value="HLH, helix-loop-helix DNA-binding domain"/>
    <property type="match status" value="1"/>
</dbReference>
<gene>
    <name evidence="7" type="ORF">C1H46_005358</name>
</gene>
<evidence type="ECO:0000256" key="2">
    <source>
        <dbReference type="ARBA" id="ARBA00023015"/>
    </source>
</evidence>
<dbReference type="InterPro" id="IPR011598">
    <property type="entry name" value="bHLH_dom"/>
</dbReference>
<dbReference type="GO" id="GO:0046983">
    <property type="term" value="F:protein dimerization activity"/>
    <property type="evidence" value="ECO:0007669"/>
    <property type="project" value="InterPro"/>
</dbReference>
<feature type="region of interest" description="Disordered" evidence="5">
    <location>
        <begin position="369"/>
        <end position="412"/>
    </location>
</feature>
<dbReference type="CDD" id="cd18918">
    <property type="entry name" value="bHLH_AtMYC1_like"/>
    <property type="match status" value="1"/>
</dbReference>
<reference evidence="7 8" key="1">
    <citation type="journal article" date="2019" name="G3 (Bethesda)">
        <title>Sequencing of a Wild Apple (Malus baccata) Genome Unravels the Differences Between Cultivated and Wild Apple Species Regarding Disease Resistance and Cold Tolerance.</title>
        <authorList>
            <person name="Chen X."/>
        </authorList>
    </citation>
    <scope>NUCLEOTIDE SEQUENCE [LARGE SCALE GENOMIC DNA]</scope>
    <source>
        <strain evidence="8">cv. Shandingzi</strain>
        <tissue evidence="7">Leaves</tissue>
    </source>
</reference>
<organism evidence="7 8">
    <name type="scientific">Malus baccata</name>
    <name type="common">Siberian crab apple</name>
    <name type="synonym">Pyrus baccata</name>
    <dbReference type="NCBI Taxonomy" id="106549"/>
    <lineage>
        <taxon>Eukaryota</taxon>
        <taxon>Viridiplantae</taxon>
        <taxon>Streptophyta</taxon>
        <taxon>Embryophyta</taxon>
        <taxon>Tracheophyta</taxon>
        <taxon>Spermatophyta</taxon>
        <taxon>Magnoliopsida</taxon>
        <taxon>eudicotyledons</taxon>
        <taxon>Gunneridae</taxon>
        <taxon>Pentapetalae</taxon>
        <taxon>rosids</taxon>
        <taxon>fabids</taxon>
        <taxon>Rosales</taxon>
        <taxon>Rosaceae</taxon>
        <taxon>Amygdaloideae</taxon>
        <taxon>Maleae</taxon>
        <taxon>Malus</taxon>
    </lineage>
</organism>
<proteinExistence type="predicted"/>
<dbReference type="Gene3D" id="4.10.280.10">
    <property type="entry name" value="Helix-loop-helix DNA-binding domain"/>
    <property type="match status" value="1"/>
</dbReference>
<feature type="compositionally biased region" description="Pro residues" evidence="5">
    <location>
        <begin position="29"/>
        <end position="39"/>
    </location>
</feature>
<dbReference type="PANTHER" id="PTHR46834:SF1">
    <property type="entry name" value="TRANSCRIPTION FACTOR BHLH10"/>
    <property type="match status" value="1"/>
</dbReference>
<protein>
    <recommendedName>
        <fullName evidence="6">BHLH domain-containing protein</fullName>
    </recommendedName>
</protein>
<evidence type="ECO:0000256" key="4">
    <source>
        <dbReference type="ARBA" id="ARBA00023242"/>
    </source>
</evidence>
<feature type="region of interest" description="Disordered" evidence="5">
    <location>
        <begin position="24"/>
        <end position="62"/>
    </location>
</feature>
<keyword evidence="3" id="KW-0804">Transcription</keyword>
<accession>A0A540ND53</accession>
<dbReference type="GO" id="GO:0005634">
    <property type="term" value="C:nucleus"/>
    <property type="evidence" value="ECO:0007669"/>
    <property type="project" value="UniProtKB-SubCell"/>
</dbReference>
<evidence type="ECO:0000313" key="8">
    <source>
        <dbReference type="Proteomes" id="UP000315295"/>
    </source>
</evidence>
<feature type="compositionally biased region" description="Basic residues" evidence="5">
    <location>
        <begin position="369"/>
        <end position="378"/>
    </location>
</feature>
<dbReference type="PANTHER" id="PTHR46834">
    <property type="entry name" value="TRANSCRIPTION FACTOR BHLH91"/>
    <property type="match status" value="1"/>
</dbReference>
<keyword evidence="4" id="KW-0539">Nucleus</keyword>
<evidence type="ECO:0000313" key="7">
    <source>
        <dbReference type="EMBL" id="TQE08975.1"/>
    </source>
</evidence>
<comment type="caution">
    <text evidence="7">The sequence shown here is derived from an EMBL/GenBank/DDBJ whole genome shotgun (WGS) entry which is preliminary data.</text>
</comment>
<comment type="subcellular location">
    <subcellularLocation>
        <location evidence="1">Nucleus</location>
    </subcellularLocation>
</comment>
<dbReference type="STRING" id="106549.A0A540ND53"/>
<evidence type="ECO:0000256" key="5">
    <source>
        <dbReference type="SAM" id="MobiDB-lite"/>
    </source>
</evidence>
<dbReference type="EMBL" id="VIEB01000062">
    <property type="protein sequence ID" value="TQE08975.1"/>
    <property type="molecule type" value="Genomic_DNA"/>
</dbReference>
<dbReference type="GO" id="GO:0006355">
    <property type="term" value="P:regulation of DNA-templated transcription"/>
    <property type="evidence" value="ECO:0007669"/>
    <property type="project" value="InterPro"/>
</dbReference>
<keyword evidence="2" id="KW-0805">Transcription regulation</keyword>
<dbReference type="AlphaFoldDB" id="A0A540ND53"/>
<evidence type="ECO:0000256" key="3">
    <source>
        <dbReference type="ARBA" id="ARBA00023163"/>
    </source>
</evidence>
<dbReference type="InterPro" id="IPR045895">
    <property type="entry name" value="bHLH91-like"/>
</dbReference>
<dbReference type="SMART" id="SM00353">
    <property type="entry name" value="HLH"/>
    <property type="match status" value="1"/>
</dbReference>